<evidence type="ECO:0000256" key="11">
    <source>
        <dbReference type="RuleBase" id="RU003357"/>
    </source>
</evidence>
<reference evidence="15 16" key="1">
    <citation type="submission" date="2023-11" db="EMBL/GenBank/DDBJ databases">
        <title>Draft genome of Azohydromonas lata strain H1 (DSM1123), a polyhydroxyalkanoate producer.</title>
        <authorList>
            <person name="Traversa D."/>
            <person name="D'Addabbo P."/>
            <person name="Pazzani C."/>
            <person name="Manzari C."/>
            <person name="Chiara M."/>
            <person name="Scrascia M."/>
        </authorList>
    </citation>
    <scope>NUCLEOTIDE SEQUENCE [LARGE SCALE GENOMIC DNA]</scope>
    <source>
        <strain evidence="15 16">H1</strain>
    </source>
</reference>
<dbReference type="PROSITE" id="PS52016">
    <property type="entry name" value="TONB_DEPENDENT_REC_3"/>
    <property type="match status" value="1"/>
</dbReference>
<evidence type="ECO:0000313" key="15">
    <source>
        <dbReference type="EMBL" id="MDZ5461161.1"/>
    </source>
</evidence>
<evidence type="ECO:0000256" key="9">
    <source>
        <dbReference type="ARBA" id="ARBA00023237"/>
    </source>
</evidence>
<evidence type="ECO:0000256" key="3">
    <source>
        <dbReference type="ARBA" id="ARBA00022448"/>
    </source>
</evidence>
<accession>A0ABU5IQJ7</accession>
<keyword evidence="5 10" id="KW-0812">Transmembrane</keyword>
<dbReference type="InterPro" id="IPR036942">
    <property type="entry name" value="Beta-barrel_TonB_sf"/>
</dbReference>
<dbReference type="Proteomes" id="UP001293718">
    <property type="component" value="Unassembled WGS sequence"/>
</dbReference>
<evidence type="ECO:0000256" key="4">
    <source>
        <dbReference type="ARBA" id="ARBA00022452"/>
    </source>
</evidence>
<dbReference type="InterPro" id="IPR039426">
    <property type="entry name" value="TonB-dep_rcpt-like"/>
</dbReference>
<keyword evidence="12" id="KW-0732">Signal</keyword>
<proteinExistence type="inferred from homology"/>
<dbReference type="InterPro" id="IPR012910">
    <property type="entry name" value="Plug_dom"/>
</dbReference>
<keyword evidence="9 10" id="KW-0998">Cell outer membrane</keyword>
<evidence type="ECO:0000256" key="2">
    <source>
        <dbReference type="ARBA" id="ARBA00009810"/>
    </source>
</evidence>
<keyword evidence="16" id="KW-1185">Reference proteome</keyword>
<evidence type="ECO:0000256" key="12">
    <source>
        <dbReference type="SAM" id="SignalP"/>
    </source>
</evidence>
<dbReference type="Gene3D" id="2.170.130.10">
    <property type="entry name" value="TonB-dependent receptor, plug domain"/>
    <property type="match status" value="1"/>
</dbReference>
<evidence type="ECO:0000256" key="5">
    <source>
        <dbReference type="ARBA" id="ARBA00022692"/>
    </source>
</evidence>
<comment type="caution">
    <text evidence="15">The sequence shown here is derived from an EMBL/GenBank/DDBJ whole genome shotgun (WGS) entry which is preliminary data.</text>
</comment>
<evidence type="ECO:0000313" key="16">
    <source>
        <dbReference type="Proteomes" id="UP001293718"/>
    </source>
</evidence>
<protein>
    <submittedName>
        <fullName evidence="15">TonB-dependent receptor</fullName>
    </submittedName>
</protein>
<organism evidence="15 16">
    <name type="scientific">Azohydromonas lata</name>
    <dbReference type="NCBI Taxonomy" id="45677"/>
    <lineage>
        <taxon>Bacteria</taxon>
        <taxon>Pseudomonadati</taxon>
        <taxon>Pseudomonadota</taxon>
        <taxon>Betaproteobacteria</taxon>
        <taxon>Burkholderiales</taxon>
        <taxon>Sphaerotilaceae</taxon>
        <taxon>Azohydromonas</taxon>
    </lineage>
</organism>
<dbReference type="EMBL" id="JAXOJX010000099">
    <property type="protein sequence ID" value="MDZ5461161.1"/>
    <property type="molecule type" value="Genomic_DNA"/>
</dbReference>
<feature type="domain" description="TonB-dependent receptor-like beta-barrel" evidence="13">
    <location>
        <begin position="276"/>
        <end position="721"/>
    </location>
</feature>
<gene>
    <name evidence="15" type="ORF">SM757_31770</name>
</gene>
<evidence type="ECO:0000259" key="13">
    <source>
        <dbReference type="Pfam" id="PF00593"/>
    </source>
</evidence>
<keyword evidence="7 10" id="KW-0472">Membrane</keyword>
<feature type="signal peptide" evidence="12">
    <location>
        <begin position="1"/>
        <end position="38"/>
    </location>
</feature>
<comment type="subcellular location">
    <subcellularLocation>
        <location evidence="1 10">Cell outer membrane</location>
        <topology evidence="1 10">Multi-pass membrane protein</topology>
    </subcellularLocation>
</comment>
<name>A0ABU5IQJ7_9BURK</name>
<dbReference type="Pfam" id="PF07715">
    <property type="entry name" value="Plug"/>
    <property type="match status" value="1"/>
</dbReference>
<evidence type="ECO:0000256" key="7">
    <source>
        <dbReference type="ARBA" id="ARBA00023136"/>
    </source>
</evidence>
<evidence type="ECO:0000256" key="10">
    <source>
        <dbReference type="PROSITE-ProRule" id="PRU01360"/>
    </source>
</evidence>
<evidence type="ECO:0000256" key="8">
    <source>
        <dbReference type="ARBA" id="ARBA00023170"/>
    </source>
</evidence>
<evidence type="ECO:0000256" key="1">
    <source>
        <dbReference type="ARBA" id="ARBA00004571"/>
    </source>
</evidence>
<sequence>MTRRVFNRQPRLSPLVDLLKRAVLPALALAGAAPAVHAQSAEPAAKVEIIGTSPLPGQGVDRNQLPYATQSVRRERLDEAQADNLMDYMNRRLPGVQVNDVQGSPFQGDLTYRGFRASPLLGAAQGLSVYVDGVRVNEPFGDVVNWDLIPEFAVNSLTLVPGANPAFGLNTLGGALSLTTHTGLTAPGLRGEVSFGSFGRKRADLSWGMSNDEGWHTFVAGTVFDENGWRDFSAGRLGNLLAKVGHRDGDTEWDATLQLGRSRLVGNGLVPAYTLDDEGTRTPDLYAARREAIYTHPDRTNNRLAQASLNLRHQLDATTELAALAYVRHTRRDTTNGDVADDADADAQASLNATHTRQNGVGAALNLSGQSGPHQWLLGTTVDASRIRYNQTEQEASFTADRGVVAGDEEAELSARVAGRSLAFGLYGSDTWQVAPRTHVTGTLRYNHARVSNQLTSRDDDTGDVTERPNEKFHYNSLNPALGATHRLESGPTLFANLARNNRVPTVIELGCADPNEPCRLPAGLQSDPYLKQVISRTAEVGMRWPLTRTVQLGVSAYRTVNHNDILFRSVSTTGQQGFFQNFDKTRHQGVDLDLQGRSGAVSWSVGYSWLQATYEATGVLRQGDRNVEITPGTRIAGLPRHTLKLGADWRLAPGWSVGGDVQAVSGRVTAGNEDGRIEDGGERVDVGLPGHAVVNLRASWRPEALPQQRGWELWAKVNNVFDRRYENFAALAGTVFDAAGHNPDLSAEREAVFVAPGAPRSFFVGARYRY</sequence>
<keyword evidence="3 10" id="KW-0813">Transport</keyword>
<evidence type="ECO:0000256" key="6">
    <source>
        <dbReference type="ARBA" id="ARBA00023077"/>
    </source>
</evidence>
<feature type="domain" description="TonB-dependent receptor plug" evidence="14">
    <location>
        <begin position="63"/>
        <end position="174"/>
    </location>
</feature>
<comment type="similarity">
    <text evidence="2 10 11">Belongs to the TonB-dependent receptor family.</text>
</comment>
<evidence type="ECO:0000259" key="14">
    <source>
        <dbReference type="Pfam" id="PF07715"/>
    </source>
</evidence>
<dbReference type="SUPFAM" id="SSF56935">
    <property type="entry name" value="Porins"/>
    <property type="match status" value="1"/>
</dbReference>
<feature type="chain" id="PRO_5045804780" evidence="12">
    <location>
        <begin position="39"/>
        <end position="771"/>
    </location>
</feature>
<dbReference type="PANTHER" id="PTHR30069">
    <property type="entry name" value="TONB-DEPENDENT OUTER MEMBRANE RECEPTOR"/>
    <property type="match status" value="1"/>
</dbReference>
<keyword evidence="4 10" id="KW-1134">Transmembrane beta strand</keyword>
<dbReference type="RefSeq" id="WP_322468409.1">
    <property type="nucleotide sequence ID" value="NZ_JAXOJX010000099.1"/>
</dbReference>
<dbReference type="Gene3D" id="2.40.170.20">
    <property type="entry name" value="TonB-dependent receptor, beta-barrel domain"/>
    <property type="match status" value="1"/>
</dbReference>
<keyword evidence="8 15" id="KW-0675">Receptor</keyword>
<dbReference type="Pfam" id="PF00593">
    <property type="entry name" value="TonB_dep_Rec_b-barrel"/>
    <property type="match status" value="1"/>
</dbReference>
<keyword evidence="6 11" id="KW-0798">TonB box</keyword>
<dbReference type="InterPro" id="IPR037066">
    <property type="entry name" value="Plug_dom_sf"/>
</dbReference>
<dbReference type="PANTHER" id="PTHR30069:SF39">
    <property type="entry name" value="BLL6183 PROTEIN"/>
    <property type="match status" value="1"/>
</dbReference>
<dbReference type="InterPro" id="IPR000531">
    <property type="entry name" value="Beta-barrel_TonB"/>
</dbReference>